<dbReference type="EMBL" id="JBBAYM010000852">
    <property type="protein sequence ID" value="MEI5617613.1"/>
    <property type="molecule type" value="Genomic_DNA"/>
</dbReference>
<evidence type="ECO:0000313" key="2">
    <source>
        <dbReference type="Proteomes" id="UP001365781"/>
    </source>
</evidence>
<dbReference type="RefSeq" id="WP_336559428.1">
    <property type="nucleotide sequence ID" value="NZ_JBBAYM010000852.1"/>
</dbReference>
<feature type="non-terminal residue" evidence="1">
    <location>
        <position position="1"/>
    </location>
</feature>
<proteinExistence type="predicted"/>
<dbReference type="Proteomes" id="UP001365781">
    <property type="component" value="Unassembled WGS sequence"/>
</dbReference>
<evidence type="ECO:0000313" key="1">
    <source>
        <dbReference type="EMBL" id="MEI5617613.1"/>
    </source>
</evidence>
<feature type="non-terminal residue" evidence="1">
    <location>
        <position position="78"/>
    </location>
</feature>
<gene>
    <name evidence="1" type="ORF">WB403_51870</name>
</gene>
<accession>A0ABU8GWR2</accession>
<keyword evidence="2" id="KW-1185">Reference proteome</keyword>
<name>A0ABU8GWR2_9ACTN</name>
<reference evidence="1 2" key="1">
    <citation type="submission" date="2024-03" db="EMBL/GenBank/DDBJ databases">
        <title>First Report of Pectobacterium brasiliscabiei causing potato scab in china.</title>
        <authorList>
            <person name="Handique U."/>
        </authorList>
    </citation>
    <scope>NUCLEOTIDE SEQUENCE [LARGE SCALE GENOMIC DNA]</scope>
    <source>
        <strain evidence="1 2">ZRIMU1503</strain>
    </source>
</reference>
<organism evidence="1 2">
    <name type="scientific">Streptomyces brasiliscabiei</name>
    <dbReference type="NCBI Taxonomy" id="2736302"/>
    <lineage>
        <taxon>Bacteria</taxon>
        <taxon>Bacillati</taxon>
        <taxon>Actinomycetota</taxon>
        <taxon>Actinomycetes</taxon>
        <taxon>Kitasatosporales</taxon>
        <taxon>Streptomycetaceae</taxon>
        <taxon>Streptomyces</taxon>
    </lineage>
</organism>
<sequence>FMMTPQITLGLEAFEEFREEPMHFVSLRKWGRMLADSKPNYVEFMFVEDRLVKTLEPCFKSFLEHRERYLTKKFVEEF</sequence>
<comment type="caution">
    <text evidence="1">The sequence shown here is derived from an EMBL/GenBank/DDBJ whole genome shotgun (WGS) entry which is preliminary data.</text>
</comment>
<protein>
    <submittedName>
        <fullName evidence="1">Uncharacterized protein</fullName>
    </submittedName>
</protein>